<protein>
    <recommendedName>
        <fullName evidence="3">ABC transporter ATP-binding protein</fullName>
    </recommendedName>
</protein>
<dbReference type="Proteomes" id="UP000264179">
    <property type="component" value="Unassembled WGS sequence"/>
</dbReference>
<gene>
    <name evidence="1" type="ORF">DHR80_17590</name>
</gene>
<reference evidence="1 2" key="1">
    <citation type="journal article" date="2018" name="Nat. Biotechnol.">
        <title>A standardized bacterial taxonomy based on genome phylogeny substantially revises the tree of life.</title>
        <authorList>
            <person name="Parks D.H."/>
            <person name="Chuvochina M."/>
            <person name="Waite D.W."/>
            <person name="Rinke C."/>
            <person name="Skarshewski A."/>
            <person name="Chaumeil P.A."/>
            <person name="Hugenholtz P."/>
        </authorList>
    </citation>
    <scope>NUCLEOTIDE SEQUENCE [LARGE SCALE GENOMIC DNA]</scope>
    <source>
        <strain evidence="1">UBA9881</strain>
    </source>
</reference>
<evidence type="ECO:0000313" key="2">
    <source>
        <dbReference type="Proteomes" id="UP000264179"/>
    </source>
</evidence>
<dbReference type="RefSeq" id="WP_277278513.1">
    <property type="nucleotide sequence ID" value="NZ_DPOP01000140.1"/>
</dbReference>
<dbReference type="EMBL" id="DPOP01000140">
    <property type="protein sequence ID" value="HCW68974.1"/>
    <property type="molecule type" value="Genomic_DNA"/>
</dbReference>
<organism evidence="1 2">
    <name type="scientific">Thalassospira lucentensis</name>
    <dbReference type="NCBI Taxonomy" id="168935"/>
    <lineage>
        <taxon>Bacteria</taxon>
        <taxon>Pseudomonadati</taxon>
        <taxon>Pseudomonadota</taxon>
        <taxon>Alphaproteobacteria</taxon>
        <taxon>Rhodospirillales</taxon>
        <taxon>Thalassospiraceae</taxon>
        <taxon>Thalassospira</taxon>
    </lineage>
</organism>
<sequence>LMLELKKHCTLVMVSHRPSLIALANKQYRLVDQRLVPVLKRTNQRVAKVGSKGTVSVKAGAST</sequence>
<evidence type="ECO:0008006" key="3">
    <source>
        <dbReference type="Google" id="ProtNLM"/>
    </source>
</evidence>
<comment type="caution">
    <text evidence="1">The sequence shown here is derived from an EMBL/GenBank/DDBJ whole genome shotgun (WGS) entry which is preliminary data.</text>
</comment>
<dbReference type="AlphaFoldDB" id="A0A3D5ND84"/>
<name>A0A3D5ND84_9PROT</name>
<proteinExistence type="predicted"/>
<feature type="non-terminal residue" evidence="1">
    <location>
        <position position="1"/>
    </location>
</feature>
<evidence type="ECO:0000313" key="1">
    <source>
        <dbReference type="EMBL" id="HCW68974.1"/>
    </source>
</evidence>
<accession>A0A3D5ND84</accession>